<evidence type="ECO:0000313" key="3">
    <source>
        <dbReference type="Proteomes" id="UP001629113"/>
    </source>
</evidence>
<feature type="compositionally biased region" description="Polar residues" evidence="1">
    <location>
        <begin position="915"/>
        <end position="926"/>
    </location>
</feature>
<feature type="compositionally biased region" description="Pro residues" evidence="1">
    <location>
        <begin position="1165"/>
        <end position="1176"/>
    </location>
</feature>
<sequence>MAPSLAEIAVNGRKDGHPSPRTARSPSISSDRPSMSGYGGLLSPPMTASPDPVYIAASAASQIVTNDHDSRAESWFDQLGIEPSGETALVAPAALKLVNKFLDQLLFNFLSVSRSTSLASLRPAVSEVLKPKLAKDAISGADQELHEYLGGGEDEELLAFHNGTEPNGDWDLELIWKRTRLRCMVYSSLGDMEEEDEDYYTEQEHLEGPTGLNARLSNNAGVVSPAVAIFLTSILEFMGEQALVIAGHAAYYRLRAKHEKEERDGLHTPAEVAERVVVDEADMERVALDRTLGRLWRGWKKRIRSPTVSVSMTRSFSRESLNSMVHNSRSASATPLERNIYEDPTEPVTQRLLTEDEKAAMIALPMEDEYEDVREIEIPGLAFQSDDEEDLDEQIQLPVRPKSLMVLKDSIPGPPAVTASQSQSQSPELSFPKIRKRSNSLPSSGHPPHTSPIKHDATNEVSPERQVPTIKIPKKQNKPEGLGIVGGFMAGAAAVGGATLAGVIAAANGEAPKTEITDKDENDTEEDFTEDVQILTSARVSIHGGRVSPSDTTEPSRRSSIRSPSVHSVRMIDVSSPRSPSISRQNSGDANDYISSGRAVPLSRPNSIHSPILVDTSITRGTSPILRSQTTSPIVRNGSALSSRQARNSAEEPISEVEEKDIAEADSAPITAVPSELVATTQGANPAINQQCQTAQTASIDVAPKPATFVLAAAPPPRSSAREYSRPAAMDYRATQTGTVAITQLRSTAGSEPGAPPLTPLSELMEGAAESFDGGSSKPPRAPAANAPRKSSISAAARPATEPRPGPQPISHNSGSSISSTSTNKLKPVRTSEDIGRPQDRGRSFDDLIRSDQTIQYTLTPQSMRNVQGGPQGASKASEVQRPSTSRSHSSSLTRLTGLNSNPPVTDKQLPRPATSGTSRLRSNAPQARDARVDRDSIGDFAEFIRSTGPPGSYNERKPSGSASAVNGHRGANGIPRQASGSAPRVSAATALPRRAESSAGRSRLQARAAVVANNDTSSDLIDFIRQGPPSMGQDDHRIPRTVAPFRSTMDSDQMVGAVGGKAVDASLPGPQHNEVSIIDPSIQSKTSSVTSQSALLNHKNSKPLPNYNMDDFEEEDMIPKRKTRRVKDPYAIDFSDEEDELDFATARTPKPVKEESLADFLRNVPPPPANDPPALKPLSQKDIKKKASAPSLMSRFGRGIAPALPPKAQSTKAQSAQGDSNSSSSRSTGSAPRAGHVPIAAQFTSPATNTYQPTRPSDDYVSQLGTARAPSRGPGRVAQRNFQAREPTSFPVTGTSDLADFLRSDPPPGMNGPSSIHNKPQKEEPSGFSRMFGRRRKAVT</sequence>
<evidence type="ECO:0000313" key="2">
    <source>
        <dbReference type="EMBL" id="KAL3422482.1"/>
    </source>
</evidence>
<gene>
    <name evidence="2" type="ORF">PVAG01_06638</name>
</gene>
<feature type="region of interest" description="Disordered" evidence="1">
    <location>
        <begin position="747"/>
        <end position="1006"/>
    </location>
</feature>
<feature type="compositionally biased region" description="Low complexity" evidence="1">
    <location>
        <begin position="1214"/>
        <end position="1235"/>
    </location>
</feature>
<feature type="compositionally biased region" description="Low complexity" evidence="1">
    <location>
        <begin position="776"/>
        <end position="792"/>
    </location>
</feature>
<feature type="region of interest" description="Disordered" evidence="1">
    <location>
        <begin position="407"/>
        <end position="480"/>
    </location>
</feature>
<feature type="compositionally biased region" description="Polar residues" evidence="1">
    <location>
        <begin position="851"/>
        <end position="866"/>
    </location>
</feature>
<comment type="caution">
    <text evidence="2">The sequence shown here is derived from an EMBL/GenBank/DDBJ whole genome shotgun (WGS) entry which is preliminary data.</text>
</comment>
<feature type="region of interest" description="Disordered" evidence="1">
    <location>
        <begin position="1"/>
        <end position="43"/>
    </location>
</feature>
<feature type="compositionally biased region" description="Polar residues" evidence="1">
    <location>
        <begin position="418"/>
        <end position="428"/>
    </location>
</feature>
<keyword evidence="3" id="KW-1185">Reference proteome</keyword>
<feature type="compositionally biased region" description="Polar residues" evidence="1">
    <location>
        <begin position="1082"/>
        <end position="1096"/>
    </location>
</feature>
<feature type="compositionally biased region" description="Polar residues" evidence="1">
    <location>
        <begin position="576"/>
        <end position="589"/>
    </location>
</feature>
<feature type="compositionally biased region" description="Low complexity" evidence="1">
    <location>
        <begin position="24"/>
        <end position="36"/>
    </location>
</feature>
<feature type="compositionally biased region" description="Basic and acidic residues" evidence="1">
    <location>
        <begin position="929"/>
        <end position="938"/>
    </location>
</feature>
<dbReference type="EMBL" id="JBFCZG010000005">
    <property type="protein sequence ID" value="KAL3422482.1"/>
    <property type="molecule type" value="Genomic_DNA"/>
</dbReference>
<feature type="compositionally biased region" description="Low complexity" evidence="1">
    <location>
        <begin position="882"/>
        <end position="899"/>
    </location>
</feature>
<dbReference type="Proteomes" id="UP001629113">
    <property type="component" value="Unassembled WGS sequence"/>
</dbReference>
<name>A0ABR4PHA3_9HELO</name>
<accession>A0ABR4PHA3</accession>
<feature type="compositionally biased region" description="Polar residues" evidence="1">
    <location>
        <begin position="1243"/>
        <end position="1256"/>
    </location>
</feature>
<feature type="compositionally biased region" description="Low complexity" evidence="1">
    <location>
        <begin position="810"/>
        <end position="824"/>
    </location>
</feature>
<evidence type="ECO:0000256" key="1">
    <source>
        <dbReference type="SAM" id="MobiDB-lite"/>
    </source>
</evidence>
<reference evidence="2 3" key="1">
    <citation type="submission" date="2024-06" db="EMBL/GenBank/DDBJ databases">
        <title>Complete genome of Phlyctema vagabunda strain 19-DSS-EL-015.</title>
        <authorList>
            <person name="Fiorenzani C."/>
        </authorList>
    </citation>
    <scope>NUCLEOTIDE SEQUENCE [LARGE SCALE GENOMIC DNA]</scope>
    <source>
        <strain evidence="2 3">19-DSS-EL-015</strain>
    </source>
</reference>
<feature type="compositionally biased region" description="Basic and acidic residues" evidence="1">
    <location>
        <begin position="830"/>
        <end position="850"/>
    </location>
</feature>
<organism evidence="2 3">
    <name type="scientific">Phlyctema vagabunda</name>
    <dbReference type="NCBI Taxonomy" id="108571"/>
    <lineage>
        <taxon>Eukaryota</taxon>
        <taxon>Fungi</taxon>
        <taxon>Dikarya</taxon>
        <taxon>Ascomycota</taxon>
        <taxon>Pezizomycotina</taxon>
        <taxon>Leotiomycetes</taxon>
        <taxon>Helotiales</taxon>
        <taxon>Dermateaceae</taxon>
        <taxon>Phlyctema</taxon>
    </lineage>
</organism>
<feature type="region of interest" description="Disordered" evidence="1">
    <location>
        <begin position="623"/>
        <end position="658"/>
    </location>
</feature>
<feature type="region of interest" description="Disordered" evidence="1">
    <location>
        <begin position="539"/>
        <end position="607"/>
    </location>
</feature>
<feature type="compositionally biased region" description="Polar residues" evidence="1">
    <location>
        <begin position="623"/>
        <end position="648"/>
    </location>
</feature>
<feature type="region of interest" description="Disordered" evidence="1">
    <location>
        <begin position="1062"/>
        <end position="1341"/>
    </location>
</feature>
<proteinExistence type="predicted"/>
<protein>
    <submittedName>
        <fullName evidence="2">Uncharacterized protein</fullName>
    </submittedName>
</protein>